<dbReference type="AlphaFoldDB" id="A0A4V5NM16"/>
<organism evidence="2 3">
    <name type="scientific">Cereibacter changlensis</name>
    <dbReference type="NCBI Taxonomy" id="402884"/>
    <lineage>
        <taxon>Bacteria</taxon>
        <taxon>Pseudomonadati</taxon>
        <taxon>Pseudomonadota</taxon>
        <taxon>Alphaproteobacteria</taxon>
        <taxon>Rhodobacterales</taxon>
        <taxon>Paracoccaceae</taxon>
        <taxon>Cereibacter</taxon>
    </lineage>
</organism>
<feature type="non-terminal residue" evidence="2">
    <location>
        <position position="1"/>
    </location>
</feature>
<keyword evidence="2" id="KW-0966">Cell projection</keyword>
<dbReference type="EMBL" id="SWAU01000020">
    <property type="protein sequence ID" value="TKA97867.1"/>
    <property type="molecule type" value="Genomic_DNA"/>
</dbReference>
<evidence type="ECO:0000313" key="2">
    <source>
        <dbReference type="EMBL" id="TKA97867.1"/>
    </source>
</evidence>
<evidence type="ECO:0000313" key="3">
    <source>
        <dbReference type="Proteomes" id="UP000306340"/>
    </source>
</evidence>
<protein>
    <submittedName>
        <fullName evidence="2">Flagellar M-ring protein FliF</fullName>
    </submittedName>
</protein>
<keyword evidence="2" id="KW-0969">Cilium</keyword>
<keyword evidence="2" id="KW-0282">Flagellum</keyword>
<comment type="caution">
    <text evidence="2">The sequence shown here is derived from an EMBL/GenBank/DDBJ whole genome shotgun (WGS) entry which is preliminary data.</text>
</comment>
<evidence type="ECO:0000256" key="1">
    <source>
        <dbReference type="SAM" id="MobiDB-lite"/>
    </source>
</evidence>
<name>A0A4V5NM16_9RHOB</name>
<reference evidence="2 3" key="1">
    <citation type="submission" date="2019-04" db="EMBL/GenBank/DDBJ databases">
        <title>Crypto-aerobic microbial life in anoxic (sulfidic) marine sediments.</title>
        <authorList>
            <person name="Bhattacharya S."/>
            <person name="Roy C."/>
            <person name="Mondal N."/>
            <person name="Sarkar J."/>
            <person name="Mandal S."/>
            <person name="Rameez M.J."/>
            <person name="Ghosh W."/>
        </authorList>
    </citation>
    <scope>NUCLEOTIDE SEQUENCE [LARGE SCALE GENOMIC DNA]</scope>
    <source>
        <strain evidence="2 3">SBBC</strain>
    </source>
</reference>
<accession>A0A4V5NM16</accession>
<sequence>AARGASDLPALPPPSGAGFADGEGDPGRVLTGEIDDEPDLPAFPMMSGGGMEMEDDNDPVARLRRLIEERQTESVEILRGWMELEREK</sequence>
<proteinExistence type="predicted"/>
<dbReference type="Proteomes" id="UP000306340">
    <property type="component" value="Unassembled WGS sequence"/>
</dbReference>
<feature type="region of interest" description="Disordered" evidence="1">
    <location>
        <begin position="1"/>
        <end position="41"/>
    </location>
</feature>
<gene>
    <name evidence="2" type="ORF">FAZ78_03970</name>
</gene>